<feature type="domain" description="VWFA" evidence="2">
    <location>
        <begin position="247"/>
        <end position="443"/>
    </location>
</feature>
<dbReference type="OrthoDB" id="687730at2759"/>
<dbReference type="Pfam" id="PF08434">
    <property type="entry name" value="CLCA"/>
    <property type="match status" value="1"/>
</dbReference>
<gene>
    <name evidence="3" type="ORF">AFUS01_LOCUS17764</name>
</gene>
<organism evidence="3 4">
    <name type="scientific">Allacma fusca</name>
    <dbReference type="NCBI Taxonomy" id="39272"/>
    <lineage>
        <taxon>Eukaryota</taxon>
        <taxon>Metazoa</taxon>
        <taxon>Ecdysozoa</taxon>
        <taxon>Arthropoda</taxon>
        <taxon>Hexapoda</taxon>
        <taxon>Collembola</taxon>
        <taxon>Symphypleona</taxon>
        <taxon>Sminthuridae</taxon>
        <taxon>Allacma</taxon>
    </lineage>
</organism>
<proteinExistence type="predicted"/>
<name>A0A8J2JWZ9_9HEXA</name>
<dbReference type="PROSITE" id="PS50234">
    <property type="entry name" value="VWFA"/>
    <property type="match status" value="1"/>
</dbReference>
<evidence type="ECO:0000259" key="2">
    <source>
        <dbReference type="PROSITE" id="PS50234"/>
    </source>
</evidence>
<accession>A0A8J2JWZ9</accession>
<evidence type="ECO:0000256" key="1">
    <source>
        <dbReference type="SAM" id="SignalP"/>
    </source>
</evidence>
<keyword evidence="4" id="KW-1185">Reference proteome</keyword>
<feature type="signal peptide" evidence="1">
    <location>
        <begin position="1"/>
        <end position="26"/>
    </location>
</feature>
<dbReference type="Proteomes" id="UP000708208">
    <property type="component" value="Unassembled WGS sequence"/>
</dbReference>
<dbReference type="EMBL" id="CAJVCH010172245">
    <property type="protein sequence ID" value="CAG7729023.1"/>
    <property type="molecule type" value="Genomic_DNA"/>
</dbReference>
<feature type="chain" id="PRO_5035181217" description="VWFA domain-containing protein" evidence="1">
    <location>
        <begin position="27"/>
        <end position="546"/>
    </location>
</feature>
<reference evidence="3" key="1">
    <citation type="submission" date="2021-06" db="EMBL/GenBank/DDBJ databases">
        <authorList>
            <person name="Hodson N. C."/>
            <person name="Mongue J. A."/>
            <person name="Jaron S. K."/>
        </authorList>
    </citation>
    <scope>NUCLEOTIDE SEQUENCE</scope>
</reference>
<evidence type="ECO:0000313" key="3">
    <source>
        <dbReference type="EMBL" id="CAG7729023.1"/>
    </source>
</evidence>
<dbReference type="AlphaFoldDB" id="A0A8J2JWZ9"/>
<dbReference type="InterPro" id="IPR002035">
    <property type="entry name" value="VWF_A"/>
</dbReference>
<evidence type="ECO:0000313" key="4">
    <source>
        <dbReference type="Proteomes" id="UP000708208"/>
    </source>
</evidence>
<sequence>MKSHMKLWVFALLATIVSQNFQSSSGLTVDKNGGYTVVLAIKNDEAKPANVDTYINNIKNSFRTLSAKMWIATRESFYIAKLEIILPQSWGVEGDLKLISYPTADIRVSSANKFPYVENNNLCGLPGDFIELPKDLFDNANTGDLGENWKVLLVSWARYRWGAYEEHGAPGDKQFPYFVRDVAAVDDEPKWVPNGCTNGDDKLVGAYKNLDGTPCDPTSTSDLGLTCRFYPDKMLQTEVSVSASKPSLYILLDNGLADNNDASVLNQVIPILGNYFNDIDTTGDHKELIVGVGEFPTKETQQYLKPLVPLGFLSQNKDAVVNAIGNRKVINVTGQDFGVALQQAASIIKATSPVAGGSILFVKTSGARNATYFSSEKEIELALRRDNIKLFTLEIIDVEKTRQNLVKIATETQGDANAYSREDISRISTDFPNWLENTVLEKYSTPPTPTQVERIAYSSIVNSIRDHPIPVWSGTESLTFILTTVSRISPSQVFAGIDTSQVVIGAKFVEGTEFNNVRYIYTGSLVTAGWNLNEKVLLRPFKPFEI</sequence>
<dbReference type="InterPro" id="IPR013642">
    <property type="entry name" value="CLCA_N"/>
</dbReference>
<keyword evidence="1" id="KW-0732">Signal</keyword>
<comment type="caution">
    <text evidence="3">The sequence shown here is derived from an EMBL/GenBank/DDBJ whole genome shotgun (WGS) entry which is preliminary data.</text>
</comment>
<protein>
    <recommendedName>
        <fullName evidence="2">VWFA domain-containing protein</fullName>
    </recommendedName>
</protein>